<keyword evidence="3" id="KW-0489">Methyltransferase</keyword>
<comment type="caution">
    <text evidence="3">The sequence shown here is derived from an EMBL/GenBank/DDBJ whole genome shotgun (WGS) entry which is preliminary data.</text>
</comment>
<dbReference type="Proteomes" id="UP001595791">
    <property type="component" value="Unassembled WGS sequence"/>
</dbReference>
<evidence type="ECO:0000313" key="4">
    <source>
        <dbReference type="Proteomes" id="UP001595791"/>
    </source>
</evidence>
<keyword evidence="1 3" id="KW-0808">Transferase</keyword>
<dbReference type="Gene3D" id="3.40.50.150">
    <property type="entry name" value="Vaccinia Virus protein VP39"/>
    <property type="match status" value="1"/>
</dbReference>
<dbReference type="EMBL" id="JBHSBU010000001">
    <property type="protein sequence ID" value="MFC4159357.1"/>
    <property type="molecule type" value="Genomic_DNA"/>
</dbReference>
<evidence type="ECO:0000259" key="2">
    <source>
        <dbReference type="Pfam" id="PF13649"/>
    </source>
</evidence>
<dbReference type="Pfam" id="PF13649">
    <property type="entry name" value="Methyltransf_25"/>
    <property type="match status" value="1"/>
</dbReference>
<gene>
    <name evidence="3" type="ORF">ACFOW7_08300</name>
</gene>
<evidence type="ECO:0000256" key="1">
    <source>
        <dbReference type="ARBA" id="ARBA00022679"/>
    </source>
</evidence>
<sequence length="231" mass="24810">MTDPQGVRYDAAHAAAYDRKIRKLMPGYEVLHETTAFLLAQCLPAGARVLVVGSGTGEELLRYAALDPTWQLVGVEPAAPMNEAAREKIVAAGLEARIELVEADLGSAALTGPFDAAVSLLVLHFLPDDGAKSAYLARLASLLPSGASCLLADLAACDDPAQQAVLFAAWRSQQLASRRPEAVALDFYHLANHVYPLAPVRAGVLLNEAGFDAGQPFFRSFMLEGRWLRRI</sequence>
<dbReference type="RefSeq" id="WP_378163031.1">
    <property type="nucleotide sequence ID" value="NZ_JBHSBU010000001.1"/>
</dbReference>
<organism evidence="3 4">
    <name type="scientific">Chitinimonas lacunae</name>
    <dbReference type="NCBI Taxonomy" id="1963018"/>
    <lineage>
        <taxon>Bacteria</taxon>
        <taxon>Pseudomonadati</taxon>
        <taxon>Pseudomonadota</taxon>
        <taxon>Betaproteobacteria</taxon>
        <taxon>Neisseriales</taxon>
        <taxon>Chitinibacteraceae</taxon>
        <taxon>Chitinimonas</taxon>
    </lineage>
</organism>
<dbReference type="GO" id="GO:0008168">
    <property type="term" value="F:methyltransferase activity"/>
    <property type="evidence" value="ECO:0007669"/>
    <property type="project" value="UniProtKB-KW"/>
</dbReference>
<accession>A0ABV8MNS4</accession>
<evidence type="ECO:0000313" key="3">
    <source>
        <dbReference type="EMBL" id="MFC4159357.1"/>
    </source>
</evidence>
<dbReference type="InterPro" id="IPR029063">
    <property type="entry name" value="SAM-dependent_MTases_sf"/>
</dbReference>
<dbReference type="InterPro" id="IPR041698">
    <property type="entry name" value="Methyltransf_25"/>
</dbReference>
<dbReference type="GO" id="GO:0032259">
    <property type="term" value="P:methylation"/>
    <property type="evidence" value="ECO:0007669"/>
    <property type="project" value="UniProtKB-KW"/>
</dbReference>
<name>A0ABV8MNS4_9NEIS</name>
<keyword evidence="4" id="KW-1185">Reference proteome</keyword>
<protein>
    <submittedName>
        <fullName evidence="3">SAM-dependent methyltransferase</fullName>
        <ecNumber evidence="3">2.1.1.-</ecNumber>
    </submittedName>
</protein>
<dbReference type="EC" id="2.1.1.-" evidence="3"/>
<dbReference type="CDD" id="cd02440">
    <property type="entry name" value="AdoMet_MTases"/>
    <property type="match status" value="1"/>
</dbReference>
<feature type="domain" description="Methyltransferase" evidence="2">
    <location>
        <begin position="49"/>
        <end position="143"/>
    </location>
</feature>
<proteinExistence type="predicted"/>
<dbReference type="SUPFAM" id="SSF53335">
    <property type="entry name" value="S-adenosyl-L-methionine-dependent methyltransferases"/>
    <property type="match status" value="1"/>
</dbReference>
<reference evidence="4" key="1">
    <citation type="journal article" date="2019" name="Int. J. Syst. Evol. Microbiol.">
        <title>The Global Catalogue of Microorganisms (GCM) 10K type strain sequencing project: providing services to taxonomists for standard genome sequencing and annotation.</title>
        <authorList>
            <consortium name="The Broad Institute Genomics Platform"/>
            <consortium name="The Broad Institute Genome Sequencing Center for Infectious Disease"/>
            <person name="Wu L."/>
            <person name="Ma J."/>
        </authorList>
    </citation>
    <scope>NUCLEOTIDE SEQUENCE [LARGE SCALE GENOMIC DNA]</scope>
    <source>
        <strain evidence="4">LMG 29894</strain>
    </source>
</reference>
<dbReference type="PANTHER" id="PTHR43861">
    <property type="entry name" value="TRANS-ACONITATE 2-METHYLTRANSFERASE-RELATED"/>
    <property type="match status" value="1"/>
</dbReference>